<accession>A0A4R5W595</accession>
<dbReference type="EMBL" id="SMYL01000002">
    <property type="protein sequence ID" value="TDK67067.1"/>
    <property type="molecule type" value="Genomic_DNA"/>
</dbReference>
<name>A0A4R5W595_9BURK</name>
<comment type="caution">
    <text evidence="1">The sequence shown here is derived from an EMBL/GenBank/DDBJ whole genome shotgun (WGS) entry which is preliminary data.</text>
</comment>
<gene>
    <name evidence="1" type="ORF">E2I14_04665</name>
</gene>
<reference evidence="1 2" key="1">
    <citation type="submission" date="2019-03" db="EMBL/GenBank/DDBJ databases">
        <title>Sapientia aquatica gen. nov., sp. nov., isolated from a crater lake.</title>
        <authorList>
            <person name="Felfoldi T."/>
            <person name="Szabo A."/>
            <person name="Toth E."/>
            <person name="Schumann P."/>
            <person name="Keki Z."/>
            <person name="Marialigeti K."/>
            <person name="Mathe I."/>
        </authorList>
    </citation>
    <scope>NUCLEOTIDE SEQUENCE [LARGE SCALE GENOMIC DNA]</scope>
    <source>
        <strain evidence="1 2">SA-152</strain>
    </source>
</reference>
<keyword evidence="2" id="KW-1185">Reference proteome</keyword>
<dbReference type="AlphaFoldDB" id="A0A4R5W595"/>
<evidence type="ECO:0000313" key="1">
    <source>
        <dbReference type="EMBL" id="TDK67067.1"/>
    </source>
</evidence>
<dbReference type="RefSeq" id="WP_133325945.1">
    <property type="nucleotide sequence ID" value="NZ_SMYL01000002.1"/>
</dbReference>
<dbReference type="Proteomes" id="UP000294829">
    <property type="component" value="Unassembled WGS sequence"/>
</dbReference>
<sequence>MLSRSGVLRYLPRAPDMDQSAIGKPSILHSNSVIVYKQWKILPFALPLPDGRWSASCEVEEIDGDGLESFQGSFPNFVSNSKSEAVHLACEDAKKQIDDILACPDE</sequence>
<organism evidence="1 2">
    <name type="scientific">Sapientia aquatica</name>
    <dbReference type="NCBI Taxonomy" id="1549640"/>
    <lineage>
        <taxon>Bacteria</taxon>
        <taxon>Pseudomonadati</taxon>
        <taxon>Pseudomonadota</taxon>
        <taxon>Betaproteobacteria</taxon>
        <taxon>Burkholderiales</taxon>
        <taxon>Oxalobacteraceae</taxon>
        <taxon>Sapientia</taxon>
    </lineage>
</organism>
<evidence type="ECO:0000313" key="2">
    <source>
        <dbReference type="Proteomes" id="UP000294829"/>
    </source>
</evidence>
<protein>
    <submittedName>
        <fullName evidence="1">Uncharacterized protein</fullName>
    </submittedName>
</protein>
<proteinExistence type="predicted"/>
<dbReference type="OrthoDB" id="8779021at2"/>